<dbReference type="Proteomes" id="UP000823775">
    <property type="component" value="Unassembled WGS sequence"/>
</dbReference>
<evidence type="ECO:0000313" key="1">
    <source>
        <dbReference type="EMBL" id="MCD7465209.1"/>
    </source>
</evidence>
<reference evidence="1 2" key="1">
    <citation type="journal article" date="2021" name="BMC Genomics">
        <title>Datura genome reveals duplications of psychoactive alkaloid biosynthetic genes and high mutation rate following tissue culture.</title>
        <authorList>
            <person name="Rajewski A."/>
            <person name="Carter-House D."/>
            <person name="Stajich J."/>
            <person name="Litt A."/>
        </authorList>
    </citation>
    <scope>NUCLEOTIDE SEQUENCE [LARGE SCALE GENOMIC DNA]</scope>
    <source>
        <strain evidence="1">AR-01</strain>
    </source>
</reference>
<organism evidence="1 2">
    <name type="scientific">Datura stramonium</name>
    <name type="common">Jimsonweed</name>
    <name type="synonym">Common thornapple</name>
    <dbReference type="NCBI Taxonomy" id="4076"/>
    <lineage>
        <taxon>Eukaryota</taxon>
        <taxon>Viridiplantae</taxon>
        <taxon>Streptophyta</taxon>
        <taxon>Embryophyta</taxon>
        <taxon>Tracheophyta</taxon>
        <taxon>Spermatophyta</taxon>
        <taxon>Magnoliopsida</taxon>
        <taxon>eudicotyledons</taxon>
        <taxon>Gunneridae</taxon>
        <taxon>Pentapetalae</taxon>
        <taxon>asterids</taxon>
        <taxon>lamiids</taxon>
        <taxon>Solanales</taxon>
        <taxon>Solanaceae</taxon>
        <taxon>Solanoideae</taxon>
        <taxon>Datureae</taxon>
        <taxon>Datura</taxon>
    </lineage>
</organism>
<comment type="caution">
    <text evidence="1">The sequence shown here is derived from an EMBL/GenBank/DDBJ whole genome shotgun (WGS) entry which is preliminary data.</text>
</comment>
<name>A0ABS8T1I7_DATST</name>
<gene>
    <name evidence="1" type="ORF">HAX54_000790</name>
</gene>
<proteinExistence type="predicted"/>
<accession>A0ABS8T1I7</accession>
<protein>
    <submittedName>
        <fullName evidence="1">Uncharacterized protein</fullName>
    </submittedName>
</protein>
<keyword evidence="2" id="KW-1185">Reference proteome</keyword>
<evidence type="ECO:0000313" key="2">
    <source>
        <dbReference type="Proteomes" id="UP000823775"/>
    </source>
</evidence>
<sequence length="101" mass="11063">MVAAIAHVRRVELLINEFPAVALHPSFDDAERSTNAAQQGPVVSPVTVLRKDEPCNQGIDQHLFHLHSYSRAKPQELGSPGLVDAALITEISPLRYRLTLG</sequence>
<dbReference type="EMBL" id="JACEIK010001027">
    <property type="protein sequence ID" value="MCD7465209.1"/>
    <property type="molecule type" value="Genomic_DNA"/>
</dbReference>